<reference evidence="2 3" key="1">
    <citation type="journal article" date="2020" name="Fungal Divers.">
        <title>Resolving the Mortierellaceae phylogeny through synthesis of multi-gene phylogenetics and phylogenomics.</title>
        <authorList>
            <person name="Vandepol N."/>
            <person name="Liber J."/>
            <person name="Desiro A."/>
            <person name="Na H."/>
            <person name="Kennedy M."/>
            <person name="Barry K."/>
            <person name="Grigoriev I.V."/>
            <person name="Miller A.N."/>
            <person name="O'Donnell K."/>
            <person name="Stajich J.E."/>
            <person name="Bonito G."/>
        </authorList>
    </citation>
    <scope>NUCLEOTIDE SEQUENCE [LARGE SCALE GENOMIC DNA]</scope>
    <source>
        <strain evidence="2 3">AD045</strain>
    </source>
</reference>
<accession>A0ABQ7K8Y4</accession>
<protein>
    <submittedName>
        <fullName evidence="2">Uncharacterized protein</fullName>
    </submittedName>
</protein>
<organism evidence="2 3">
    <name type="scientific">Linnemannia gamsii</name>
    <dbReference type="NCBI Taxonomy" id="64522"/>
    <lineage>
        <taxon>Eukaryota</taxon>
        <taxon>Fungi</taxon>
        <taxon>Fungi incertae sedis</taxon>
        <taxon>Mucoromycota</taxon>
        <taxon>Mortierellomycotina</taxon>
        <taxon>Mortierellomycetes</taxon>
        <taxon>Mortierellales</taxon>
        <taxon>Mortierellaceae</taxon>
        <taxon>Linnemannia</taxon>
    </lineage>
</organism>
<dbReference type="PANTHER" id="PTHR12459:SF15">
    <property type="entry name" value="TRANSMEMBRANE PROTEIN 135"/>
    <property type="match status" value="1"/>
</dbReference>
<gene>
    <name evidence="2" type="ORF">BGZ96_001534</name>
</gene>
<comment type="caution">
    <text evidence="2">The sequence shown here is derived from an EMBL/GenBank/DDBJ whole genome shotgun (WGS) entry which is preliminary data.</text>
</comment>
<evidence type="ECO:0000256" key="1">
    <source>
        <dbReference type="SAM" id="MobiDB-lite"/>
    </source>
</evidence>
<evidence type="ECO:0000313" key="3">
    <source>
        <dbReference type="Proteomes" id="UP001194696"/>
    </source>
</evidence>
<dbReference type="Proteomes" id="UP001194696">
    <property type="component" value="Unassembled WGS sequence"/>
</dbReference>
<keyword evidence="3" id="KW-1185">Reference proteome</keyword>
<feature type="region of interest" description="Disordered" evidence="1">
    <location>
        <begin position="142"/>
        <end position="186"/>
    </location>
</feature>
<dbReference type="EMBL" id="JAAAIM010000126">
    <property type="protein sequence ID" value="KAG0294231.1"/>
    <property type="molecule type" value="Genomic_DNA"/>
</dbReference>
<name>A0ABQ7K8Y4_9FUNG</name>
<proteinExistence type="predicted"/>
<sequence length="576" mass="64723">MRSDVLGMDDRLRPYGRASDFELLQLKAQLIQLYLDLGSNIESQTDFGMFAYLPTIHVNKYLDELALLPKHKPLFLPKPDPVEIYDSDENSYLSGDDFWYYPPPTRVPLSPTPPASPEFPPTKRIMTRRTYPHHVDALSNATSSEDFPRLKMPPLFKSQPRPKNLAHPMSCQRSRRGRRPQALERCRDDLPELIDVEIPNTKDSKTKQRLQHSKCEHEGKTCRHNVTQGFLTSWMVTFVSQYLLGILPSVLTGKALKKPYHEGDRINSFVAGSVAGLAMSLDKNKTRRKALALYLFARSIQFGASYSMKKWAEHREAKKSIQRFTLQDTLQSSEKEHALATKSGWDDILAKVMSSSAGAVLMSSSAAVNFYASILEPDAMPQSYWRFLMHHTGLPQKFGPMLRPLLDVFGSQLSVLKTLPPGVGNITIPAGVASRDFISNISPSVATLFPNHVHHEYQLCALMHPLTPCTGHLTDILTGEFGRALKMYLLNGIIAGLAVLIEAPGRQMELALYCLPRALETTWNLMLKRGVVRNIPNGDIALFCGSMGVMMTIYQNDPSVINNHYLTVLTRIFGRN</sequence>
<evidence type="ECO:0000313" key="2">
    <source>
        <dbReference type="EMBL" id="KAG0294231.1"/>
    </source>
</evidence>
<dbReference type="InterPro" id="IPR026749">
    <property type="entry name" value="Tmem135"/>
</dbReference>
<dbReference type="PANTHER" id="PTHR12459">
    <property type="entry name" value="TRANSMEMBRANE PROTEIN 135-RELATED"/>
    <property type="match status" value="1"/>
</dbReference>